<dbReference type="AlphaFoldDB" id="A0A3M0J6P2"/>
<dbReference type="GO" id="GO:0004712">
    <property type="term" value="F:protein serine/threonine/tyrosine kinase activity"/>
    <property type="evidence" value="ECO:0007669"/>
    <property type="project" value="UniProtKB-EC"/>
</dbReference>
<dbReference type="EMBL" id="QRBI01000197">
    <property type="protein sequence ID" value="RMB94553.1"/>
    <property type="molecule type" value="Genomic_DNA"/>
</dbReference>
<dbReference type="GO" id="GO:0043484">
    <property type="term" value="P:regulation of RNA splicing"/>
    <property type="evidence" value="ECO:0007669"/>
    <property type="project" value="TreeGrafter"/>
</dbReference>
<evidence type="ECO:0000256" key="17">
    <source>
        <dbReference type="ARBA" id="ARBA00062449"/>
    </source>
</evidence>
<dbReference type="InterPro" id="IPR051175">
    <property type="entry name" value="CLK_kinases"/>
</dbReference>
<feature type="region of interest" description="Disordered" evidence="22">
    <location>
        <begin position="589"/>
        <end position="610"/>
    </location>
</feature>
<feature type="compositionally biased region" description="Acidic residues" evidence="22">
    <location>
        <begin position="83"/>
        <end position="110"/>
    </location>
</feature>
<sequence length="1198" mass="133028">MKLQAVVEQLQKQQQQQQQQQQPAVAMDRRREPQVPFPTPPFPAQPRAGPAGRSPGVSPAVPAARASPAAAARPSEQSGRNSEDEEDEEEEEEEDEEEDEEDGAEPEDGAEAPGRESCSALEYFRAPKAAHPNQRVACASSPLPAPRGAQQGKEEQGKDSAKHSGAPAGRPGWRLDEQLKQLYELDSDPERKEFLDDLFIFMQKRGTPINRIPIMAKQILDLYMLYKLVTEKGGLVEIINKKIWREITKGLNLPTSITSAAFTLRTQYMKYLYAYECEKKSLSSPAELQAAIDGNRREGRRPSYSSSLFSYSPSPPAPPSLLSPPKIRFPIIGVAPGSGTGNPRVSPAVRKGDGVPLTVSMPSRIAVPVTLGGQQAAVAARTATLEQLRERLEAGEPPEKKATRMTEEEQRLVQQALQRNLFSMARQIPMKIKINGKDKGDSAAAALNLSPNGIGSINMSVEINGTTYAAHLQLSLGAGLSLLCLGVLLGCAVCRWHRRRPGRPLGLQRVELGAALPAATVPVLVQRHREDATAEAPGVRAKEISPAPPAPRGGWPHGRGSLPTLRFLPQPAGLWQRRCTTAGTALLCSERSPPVPAAPGSPPRSGQRPRLHCDLRYSLPEATLTVTILGVSHLPQGHRGSRVKVSLVPPPSRRVSVRRRSLRPARREPSPCRFGPYGPEELGSCTLRFAVYARSRSLQDSFVGEVLFPCAEASWDPRAPSGYSWELASTKTKLSKHCSAHGLSCSVLSSPPRAVGQLLLLLQHQAAAGRIKVLLRKAEALGRLSRMPGPPGHYVIVHLHHDGHIIDTKETKSVSGYSPVWNAPFLFSIPAGDIQQQQLALEFVVMQVRDCNSFESGLEQDEIVGSLGEGTFGKVVECVDHARGKSQVALKIIKNVGKYREAARLEINVLKKIKEKDKDNKFLCVLMSDWFNFHGHMCIAFELLGKNTFEFLKENNFQPYPLPQIRHMAYQLCHALRFLHDNQLTHTDLKPENILFVNSDFDTLYNENKSCEQKSIRNTSIRVADFGSATFDHEHHTTIVATRHYRPPEVILELGWAQPCDVWSTGCILFEYYRGFTLFQTHENREHLVMMEKILGPLPSHMVHRTRKQKYFHNGNLVWDENTSDGRYVQENCKPLRTYMLHDSLEHAQLFDLMRRMLEFDPSQRITFSEALLHPFFAGLSAEERMLCGHGASRDLSR</sequence>
<evidence type="ECO:0000256" key="16">
    <source>
        <dbReference type="ARBA" id="ARBA00037966"/>
    </source>
</evidence>
<feature type="compositionally biased region" description="Pro residues" evidence="22">
    <location>
        <begin position="313"/>
        <end position="322"/>
    </location>
</feature>
<feature type="compositionally biased region" description="Low complexity" evidence="22">
    <location>
        <begin position="45"/>
        <end position="75"/>
    </location>
</feature>
<evidence type="ECO:0000256" key="4">
    <source>
        <dbReference type="ARBA" id="ARBA00022481"/>
    </source>
</evidence>
<dbReference type="InterPro" id="IPR035892">
    <property type="entry name" value="C2_domain_sf"/>
</dbReference>
<evidence type="ECO:0000256" key="10">
    <source>
        <dbReference type="ARBA" id="ARBA00022840"/>
    </source>
</evidence>
<accession>A0A3M0J6P2</accession>
<keyword evidence="7" id="KW-0808">Transferase</keyword>
<feature type="domain" description="REKLES" evidence="26">
    <location>
        <begin position="383"/>
        <end position="479"/>
    </location>
</feature>
<evidence type="ECO:0000256" key="2">
    <source>
        <dbReference type="ARBA" id="ARBA00012429"/>
    </source>
</evidence>
<evidence type="ECO:0000313" key="28">
    <source>
        <dbReference type="Proteomes" id="UP000269221"/>
    </source>
</evidence>
<dbReference type="PROSITE" id="PS51486">
    <property type="entry name" value="REKLES"/>
    <property type="match status" value="1"/>
</dbReference>
<evidence type="ECO:0000259" key="24">
    <source>
        <dbReference type="PROSITE" id="PS50011"/>
    </source>
</evidence>
<dbReference type="Gene3D" id="1.10.510.10">
    <property type="entry name" value="Transferase(Phosphotransferase) domain 1"/>
    <property type="match status" value="1"/>
</dbReference>
<gene>
    <name evidence="27" type="ORF">DUI87_29365</name>
</gene>
<evidence type="ECO:0000256" key="14">
    <source>
        <dbReference type="ARBA" id="ARBA00023163"/>
    </source>
</evidence>
<evidence type="ECO:0000256" key="3">
    <source>
        <dbReference type="ARBA" id="ARBA00013203"/>
    </source>
</evidence>
<evidence type="ECO:0000256" key="20">
    <source>
        <dbReference type="ARBA" id="ARBA00082074"/>
    </source>
</evidence>
<keyword evidence="14" id="KW-0804">Transcription</keyword>
<keyword evidence="8 21" id="KW-0547">Nucleotide-binding</keyword>
<evidence type="ECO:0000256" key="8">
    <source>
        <dbReference type="ARBA" id="ARBA00022741"/>
    </source>
</evidence>
<feature type="region of interest" description="Disordered" evidence="22">
    <location>
        <begin position="134"/>
        <end position="173"/>
    </location>
</feature>
<evidence type="ECO:0000256" key="12">
    <source>
        <dbReference type="ARBA" id="ARBA00023015"/>
    </source>
</evidence>
<keyword evidence="10 21" id="KW-0067">ATP-binding</keyword>
<evidence type="ECO:0000259" key="25">
    <source>
        <dbReference type="PROSITE" id="PS51011"/>
    </source>
</evidence>
<evidence type="ECO:0000256" key="5">
    <source>
        <dbReference type="ARBA" id="ARBA00022527"/>
    </source>
</evidence>
<dbReference type="InterPro" id="IPR017441">
    <property type="entry name" value="Protein_kinase_ATP_BS"/>
</dbReference>
<dbReference type="SMART" id="SM00501">
    <property type="entry name" value="BRIGHT"/>
    <property type="match status" value="1"/>
</dbReference>
<dbReference type="CDD" id="cd16867">
    <property type="entry name" value="ARID_ARID3"/>
    <property type="match status" value="1"/>
</dbReference>
<reference evidence="27 28" key="1">
    <citation type="submission" date="2018-07" db="EMBL/GenBank/DDBJ databases">
        <title>A high quality draft genome assembly of the barn swallow (H. rustica rustica).</title>
        <authorList>
            <person name="Formenti G."/>
            <person name="Chiara M."/>
            <person name="Poveda L."/>
            <person name="Francoijs K.-J."/>
            <person name="Bonisoli-Alquati A."/>
            <person name="Canova L."/>
            <person name="Gianfranceschi L."/>
            <person name="Horner D.S."/>
            <person name="Saino N."/>
        </authorList>
    </citation>
    <scope>NUCLEOTIDE SEQUENCE [LARGE SCALE GENOMIC DNA]</scope>
    <source>
        <strain evidence="27">Chelidonia</strain>
        <tissue evidence="27">Blood</tissue>
    </source>
</reference>
<keyword evidence="28" id="KW-1185">Reference proteome</keyword>
<dbReference type="Proteomes" id="UP000269221">
    <property type="component" value="Unassembled WGS sequence"/>
</dbReference>
<dbReference type="InterPro" id="IPR036431">
    <property type="entry name" value="ARID_dom_sf"/>
</dbReference>
<dbReference type="GO" id="GO:0004713">
    <property type="term" value="F:protein tyrosine kinase activity"/>
    <property type="evidence" value="ECO:0007669"/>
    <property type="project" value="TreeGrafter"/>
</dbReference>
<dbReference type="GO" id="GO:0005524">
    <property type="term" value="F:ATP binding"/>
    <property type="evidence" value="ECO:0007669"/>
    <property type="project" value="UniProtKB-UniRule"/>
</dbReference>
<keyword evidence="11" id="KW-0007">Acetylation</keyword>
<dbReference type="Gene3D" id="2.60.40.150">
    <property type="entry name" value="C2 domain"/>
    <property type="match status" value="1"/>
</dbReference>
<feature type="region of interest" description="Disordered" evidence="22">
    <location>
        <begin position="531"/>
        <end position="561"/>
    </location>
</feature>
<organism evidence="27 28">
    <name type="scientific">Hirundo rustica rustica</name>
    <dbReference type="NCBI Taxonomy" id="333673"/>
    <lineage>
        <taxon>Eukaryota</taxon>
        <taxon>Metazoa</taxon>
        <taxon>Chordata</taxon>
        <taxon>Craniata</taxon>
        <taxon>Vertebrata</taxon>
        <taxon>Euteleostomi</taxon>
        <taxon>Archelosauria</taxon>
        <taxon>Archosauria</taxon>
        <taxon>Dinosauria</taxon>
        <taxon>Saurischia</taxon>
        <taxon>Theropoda</taxon>
        <taxon>Coelurosauria</taxon>
        <taxon>Aves</taxon>
        <taxon>Neognathae</taxon>
        <taxon>Neoaves</taxon>
        <taxon>Telluraves</taxon>
        <taxon>Australaves</taxon>
        <taxon>Passeriformes</taxon>
        <taxon>Sylvioidea</taxon>
        <taxon>Hirundinidae</taxon>
        <taxon>Hirundo</taxon>
    </lineage>
</organism>
<dbReference type="EC" id="2.7.12.1" evidence="3"/>
<comment type="subunit">
    <text evidence="17">Heterodimer with ARID3A. Interacts with unphosphorylated RB1.</text>
</comment>
<dbReference type="SUPFAM" id="SSF56112">
    <property type="entry name" value="Protein kinase-like (PK-like)"/>
    <property type="match status" value="1"/>
</dbReference>
<evidence type="ECO:0000313" key="27">
    <source>
        <dbReference type="EMBL" id="RMB94553.1"/>
    </source>
</evidence>
<evidence type="ECO:0000256" key="13">
    <source>
        <dbReference type="ARBA" id="ARBA00023125"/>
    </source>
</evidence>
<comment type="similarity">
    <text evidence="1">Belongs to the protein kinase superfamily. AGC Ser/Thr protein kinase family. PKC subfamily.</text>
</comment>
<evidence type="ECO:0000256" key="7">
    <source>
        <dbReference type="ARBA" id="ARBA00022679"/>
    </source>
</evidence>
<evidence type="ECO:0000259" key="23">
    <source>
        <dbReference type="PROSITE" id="PS50004"/>
    </source>
</evidence>
<feature type="compositionally biased region" description="Basic and acidic residues" evidence="22">
    <location>
        <begin position="152"/>
        <end position="162"/>
    </location>
</feature>
<dbReference type="PROSITE" id="PS00107">
    <property type="entry name" value="PROTEIN_KINASE_ATP"/>
    <property type="match status" value="1"/>
</dbReference>
<keyword evidence="15" id="KW-0539">Nucleus</keyword>
<feature type="compositionally biased region" description="Low complexity" evidence="22">
    <location>
        <begin position="9"/>
        <end position="22"/>
    </location>
</feature>
<dbReference type="OrthoDB" id="9216358at2759"/>
<name>A0A3M0J6P2_HIRRU</name>
<dbReference type="Gene3D" id="3.30.200.20">
    <property type="entry name" value="Phosphorylase Kinase, domain 1"/>
    <property type="match status" value="1"/>
</dbReference>
<keyword evidence="9" id="KW-0418">Kinase</keyword>
<keyword evidence="4" id="KW-0488">Methylation</keyword>
<comment type="similarity">
    <text evidence="16">Belongs to the protein kinase superfamily. CMGC Ser/Thr protein kinase family. Lammer subfamily.</text>
</comment>
<evidence type="ECO:0000256" key="22">
    <source>
        <dbReference type="SAM" id="MobiDB-lite"/>
    </source>
</evidence>
<dbReference type="GO" id="GO:0005634">
    <property type="term" value="C:nucleus"/>
    <property type="evidence" value="ECO:0007669"/>
    <property type="project" value="TreeGrafter"/>
</dbReference>
<dbReference type="Pfam" id="PF01388">
    <property type="entry name" value="ARID"/>
    <property type="match status" value="1"/>
</dbReference>
<dbReference type="InterPro" id="IPR001606">
    <property type="entry name" value="ARID_dom"/>
</dbReference>
<evidence type="ECO:0000259" key="26">
    <source>
        <dbReference type="PROSITE" id="PS51486"/>
    </source>
</evidence>
<evidence type="ECO:0000256" key="19">
    <source>
        <dbReference type="ARBA" id="ARBA00081506"/>
    </source>
</evidence>
<keyword evidence="13" id="KW-0238">DNA-binding</keyword>
<keyword evidence="5" id="KW-0723">Serine/threonine-protein kinase</keyword>
<proteinExistence type="inferred from homology"/>
<feature type="compositionally biased region" description="Pro residues" evidence="22">
    <location>
        <begin position="35"/>
        <end position="44"/>
    </location>
</feature>
<dbReference type="GO" id="GO:0003677">
    <property type="term" value="F:DNA binding"/>
    <property type="evidence" value="ECO:0007669"/>
    <property type="project" value="UniProtKB-KW"/>
</dbReference>
<dbReference type="Pfam" id="PF00069">
    <property type="entry name" value="Pkinase"/>
    <property type="match status" value="1"/>
</dbReference>
<dbReference type="SUPFAM" id="SSF49562">
    <property type="entry name" value="C2 domain (Calcium/lipid-binding domain, CaLB)"/>
    <property type="match status" value="2"/>
</dbReference>
<keyword evidence="6" id="KW-0597">Phosphoprotein</keyword>
<dbReference type="PANTHER" id="PTHR45646:SF10">
    <property type="entry name" value="DUAL SPECIFICITY PROTEIN KINASE CLK3"/>
    <property type="match status" value="1"/>
</dbReference>
<dbReference type="SMART" id="SM00220">
    <property type="entry name" value="S_TKc"/>
    <property type="match status" value="1"/>
</dbReference>
<dbReference type="InterPro" id="IPR000008">
    <property type="entry name" value="C2_dom"/>
</dbReference>
<comment type="caution">
    <text evidence="27">The sequence shown here is derived from an EMBL/GenBank/DDBJ whole genome shotgun (WGS) entry which is preliminary data.</text>
</comment>
<protein>
    <recommendedName>
        <fullName evidence="18">AT-rich interactive domain-containing protein 3B</fullName>
        <ecNumber evidence="2">2.7.11.13</ecNumber>
        <ecNumber evidence="3">2.7.12.1</ecNumber>
    </recommendedName>
    <alternativeName>
        <fullName evidence="20">Bright and dead ringer protein</fullName>
    </alternativeName>
    <alternativeName>
        <fullName evidence="19">Bright-like protein</fullName>
    </alternativeName>
</protein>
<feature type="domain" description="C2" evidence="23">
    <location>
        <begin position="752"/>
        <end position="886"/>
    </location>
</feature>
<feature type="domain" description="Protein kinase" evidence="24">
    <location>
        <begin position="861"/>
        <end position="1177"/>
    </location>
</feature>
<dbReference type="Gene3D" id="1.10.150.60">
    <property type="entry name" value="ARID DNA-binding domain"/>
    <property type="match status" value="1"/>
</dbReference>
<evidence type="ECO:0000256" key="6">
    <source>
        <dbReference type="ARBA" id="ARBA00022553"/>
    </source>
</evidence>
<dbReference type="FunFam" id="1.10.150.60:FF:000008">
    <property type="entry name" value="Putative AT-rich interactive domain-containing protein 3B"/>
    <property type="match status" value="1"/>
</dbReference>
<evidence type="ECO:0000256" key="21">
    <source>
        <dbReference type="PROSITE-ProRule" id="PRU10141"/>
    </source>
</evidence>
<dbReference type="EC" id="2.7.11.13" evidence="2"/>
<feature type="domain" description="C2" evidence="23">
    <location>
        <begin position="605"/>
        <end position="723"/>
    </location>
</feature>
<dbReference type="CDD" id="cd14214">
    <property type="entry name" value="PKc_CLK3"/>
    <property type="match status" value="1"/>
</dbReference>
<dbReference type="PROSITE" id="PS00108">
    <property type="entry name" value="PROTEIN_KINASE_ST"/>
    <property type="match status" value="1"/>
</dbReference>
<feature type="compositionally biased region" description="Pro residues" evidence="22">
    <location>
        <begin position="593"/>
        <end position="602"/>
    </location>
</feature>
<feature type="region of interest" description="Disordered" evidence="22">
    <location>
        <begin position="1"/>
        <end position="115"/>
    </location>
</feature>
<dbReference type="PANTHER" id="PTHR45646">
    <property type="entry name" value="SERINE/THREONINE-PROTEIN KINASE DOA-RELATED"/>
    <property type="match status" value="1"/>
</dbReference>
<feature type="region of interest" description="Disordered" evidence="22">
    <location>
        <begin position="294"/>
        <end position="322"/>
    </location>
</feature>
<dbReference type="SUPFAM" id="SSF46774">
    <property type="entry name" value="ARID-like"/>
    <property type="match status" value="1"/>
</dbReference>
<evidence type="ECO:0000256" key="15">
    <source>
        <dbReference type="ARBA" id="ARBA00023242"/>
    </source>
</evidence>
<evidence type="ECO:0000256" key="18">
    <source>
        <dbReference type="ARBA" id="ARBA00071297"/>
    </source>
</evidence>
<feature type="domain" description="ARID" evidence="25">
    <location>
        <begin position="188"/>
        <end position="280"/>
    </location>
</feature>
<dbReference type="InterPro" id="IPR008271">
    <property type="entry name" value="Ser/Thr_kinase_AS"/>
</dbReference>
<dbReference type="SMART" id="SM01014">
    <property type="entry name" value="ARID"/>
    <property type="match status" value="1"/>
</dbReference>
<dbReference type="PROSITE" id="PS50004">
    <property type="entry name" value="C2"/>
    <property type="match status" value="2"/>
</dbReference>
<dbReference type="Pfam" id="PF00168">
    <property type="entry name" value="C2"/>
    <property type="match status" value="2"/>
</dbReference>
<dbReference type="InterPro" id="IPR000719">
    <property type="entry name" value="Prot_kinase_dom"/>
</dbReference>
<dbReference type="PROSITE" id="PS51011">
    <property type="entry name" value="ARID"/>
    <property type="match status" value="1"/>
</dbReference>
<feature type="binding site" evidence="21">
    <location>
        <position position="891"/>
    </location>
    <ligand>
        <name>ATP</name>
        <dbReference type="ChEBI" id="CHEBI:30616"/>
    </ligand>
</feature>
<keyword evidence="12" id="KW-0805">Transcription regulation</keyword>
<dbReference type="FunFam" id="1.10.510.10:FF:000145">
    <property type="entry name" value="Dual specificity protein kinase CLK2"/>
    <property type="match status" value="1"/>
</dbReference>
<feature type="compositionally biased region" description="Low complexity" evidence="22">
    <location>
        <begin position="302"/>
        <end position="312"/>
    </location>
</feature>
<evidence type="ECO:0000256" key="1">
    <source>
        <dbReference type="ARBA" id="ARBA00005490"/>
    </source>
</evidence>
<dbReference type="PROSITE" id="PS50011">
    <property type="entry name" value="PROTEIN_KINASE_DOM"/>
    <property type="match status" value="1"/>
</dbReference>
<dbReference type="STRING" id="333673.A0A3M0J6P2"/>
<dbReference type="InterPro" id="IPR023334">
    <property type="entry name" value="REKLES_domain"/>
</dbReference>
<dbReference type="GO" id="GO:0004697">
    <property type="term" value="F:diacylglycerol-dependent serine/threonine kinase activity"/>
    <property type="evidence" value="ECO:0007669"/>
    <property type="project" value="UniProtKB-EC"/>
</dbReference>
<evidence type="ECO:0000256" key="9">
    <source>
        <dbReference type="ARBA" id="ARBA00022777"/>
    </source>
</evidence>
<evidence type="ECO:0000256" key="11">
    <source>
        <dbReference type="ARBA" id="ARBA00022990"/>
    </source>
</evidence>
<dbReference type="InterPro" id="IPR011009">
    <property type="entry name" value="Kinase-like_dom_sf"/>
</dbReference>